<dbReference type="STRING" id="34508.A0A4U8UW31"/>
<dbReference type="PANTHER" id="PTHR16967">
    <property type="entry name" value="LEYDIG CELL TUMOR 10 KDA PROTEIN HOMOLOG"/>
    <property type="match status" value="1"/>
</dbReference>
<name>A0A4U8UW31_STECR</name>
<dbReference type="EMBL" id="CM016762">
    <property type="protein sequence ID" value="TMS37571.1"/>
    <property type="molecule type" value="Genomic_DNA"/>
</dbReference>
<dbReference type="OrthoDB" id="10034655at2759"/>
<comment type="caution">
    <text evidence="3">The sequence shown here is derived from an EMBL/GenBank/DDBJ whole genome shotgun (WGS) entry which is preliminary data.</text>
</comment>
<dbReference type="InterPro" id="IPR019034">
    <property type="entry name" value="UPF0390"/>
</dbReference>
<evidence type="ECO:0000256" key="2">
    <source>
        <dbReference type="SAM" id="MobiDB-lite"/>
    </source>
</evidence>
<protein>
    <recommendedName>
        <fullName evidence="5">Leydig cell tumor 10 kDa protein homolog</fullName>
    </recommendedName>
</protein>
<dbReference type="EMBL" id="AZBU02000001">
    <property type="protein sequence ID" value="TMS37571.1"/>
    <property type="molecule type" value="Genomic_DNA"/>
</dbReference>
<gene>
    <name evidence="3" type="ORF">L596_004474</name>
</gene>
<dbReference type="Pfam" id="PF09495">
    <property type="entry name" value="DUF2462"/>
    <property type="match status" value="1"/>
</dbReference>
<proteinExistence type="inferred from homology"/>
<evidence type="ECO:0008006" key="5">
    <source>
        <dbReference type="Google" id="ProtNLM"/>
    </source>
</evidence>
<evidence type="ECO:0000256" key="1">
    <source>
        <dbReference type="ARBA" id="ARBA00006802"/>
    </source>
</evidence>
<evidence type="ECO:0000313" key="3">
    <source>
        <dbReference type="EMBL" id="TMS37571.1"/>
    </source>
</evidence>
<feature type="compositionally biased region" description="Basic residues" evidence="2">
    <location>
        <begin position="16"/>
        <end position="29"/>
    </location>
</feature>
<reference evidence="3 4" key="2">
    <citation type="journal article" date="2019" name="G3 (Bethesda)">
        <title>Hybrid Assembly of the Genome of the Entomopathogenic Nematode Steinernema carpocapsae Identifies the X-Chromosome.</title>
        <authorList>
            <person name="Serra L."/>
            <person name="Macchietto M."/>
            <person name="Macias-Munoz A."/>
            <person name="McGill C.J."/>
            <person name="Rodriguez I.M."/>
            <person name="Rodriguez B."/>
            <person name="Murad R."/>
            <person name="Mortazavi A."/>
        </authorList>
    </citation>
    <scope>NUCLEOTIDE SEQUENCE [LARGE SCALE GENOMIC DNA]</scope>
    <source>
        <strain evidence="3 4">ALL</strain>
    </source>
</reference>
<comment type="similarity">
    <text evidence="1">Belongs to the UPF0390 family.</text>
</comment>
<accession>A0A4U8UW31</accession>
<evidence type="ECO:0000313" key="4">
    <source>
        <dbReference type="Proteomes" id="UP000298663"/>
    </source>
</evidence>
<sequence length="83" mass="9116">MAQHNMKQKTTLPKGVKNKMKRAPKKTGPKRGQNLYIAPKKAVAIEQARISAEVSKVINKKNEEMVKGVADDSVGRTDSVGKK</sequence>
<organism evidence="3 4">
    <name type="scientific">Steinernema carpocapsae</name>
    <name type="common">Entomopathogenic nematode</name>
    <dbReference type="NCBI Taxonomy" id="34508"/>
    <lineage>
        <taxon>Eukaryota</taxon>
        <taxon>Metazoa</taxon>
        <taxon>Ecdysozoa</taxon>
        <taxon>Nematoda</taxon>
        <taxon>Chromadorea</taxon>
        <taxon>Rhabditida</taxon>
        <taxon>Tylenchina</taxon>
        <taxon>Panagrolaimomorpha</taxon>
        <taxon>Strongyloidoidea</taxon>
        <taxon>Steinernematidae</taxon>
        <taxon>Steinernema</taxon>
    </lineage>
</organism>
<dbReference type="AlphaFoldDB" id="A0A4U8UW31"/>
<dbReference type="PANTHER" id="PTHR16967:SF1">
    <property type="entry name" value="LEYDIG CELL TUMOR 10 KDA PROTEIN HOMOLOG"/>
    <property type="match status" value="1"/>
</dbReference>
<feature type="region of interest" description="Disordered" evidence="2">
    <location>
        <begin position="1"/>
        <end position="34"/>
    </location>
</feature>
<reference evidence="3 4" key="1">
    <citation type="journal article" date="2015" name="Genome Biol.">
        <title>Comparative genomics of Steinernema reveals deeply conserved gene regulatory networks.</title>
        <authorList>
            <person name="Dillman A.R."/>
            <person name="Macchietto M."/>
            <person name="Porter C.F."/>
            <person name="Rogers A."/>
            <person name="Williams B."/>
            <person name="Antoshechkin I."/>
            <person name="Lee M.M."/>
            <person name="Goodwin Z."/>
            <person name="Lu X."/>
            <person name="Lewis E.E."/>
            <person name="Goodrich-Blair H."/>
            <person name="Stock S.P."/>
            <person name="Adams B.J."/>
            <person name="Sternberg P.W."/>
            <person name="Mortazavi A."/>
        </authorList>
    </citation>
    <scope>NUCLEOTIDE SEQUENCE [LARGE SCALE GENOMIC DNA]</scope>
    <source>
        <strain evidence="3 4">ALL</strain>
    </source>
</reference>
<keyword evidence="4" id="KW-1185">Reference proteome</keyword>
<dbReference type="Proteomes" id="UP000298663">
    <property type="component" value="Chromosome X"/>
</dbReference>